<accession>A0A179CYB9</accession>
<evidence type="ECO:0000259" key="1">
    <source>
        <dbReference type="Pfam" id="PF07992"/>
    </source>
</evidence>
<feature type="domain" description="FAD/NAD(P)-binding" evidence="1">
    <location>
        <begin position="54"/>
        <end position="172"/>
    </location>
</feature>
<dbReference type="GO" id="GO:0070224">
    <property type="term" value="F:sulfide:quinone oxidoreductase activity"/>
    <property type="evidence" value="ECO:0007669"/>
    <property type="project" value="TreeGrafter"/>
</dbReference>
<dbReference type="Pfam" id="PF07992">
    <property type="entry name" value="Pyr_redox_2"/>
    <property type="match status" value="1"/>
</dbReference>
<name>A0A179CYB9_BIBTR</name>
<dbReference type="PANTHER" id="PTHR10632">
    <property type="entry name" value="SULFIDE:QUINONE OXIDOREDUCTASE"/>
    <property type="match status" value="1"/>
</dbReference>
<dbReference type="InterPro" id="IPR015904">
    <property type="entry name" value="Sulphide_quinone_reductase"/>
</dbReference>
<dbReference type="GO" id="GO:0071949">
    <property type="term" value="F:FAD binding"/>
    <property type="evidence" value="ECO:0007669"/>
    <property type="project" value="TreeGrafter"/>
</dbReference>
<dbReference type="AlphaFoldDB" id="A0A179CYB9"/>
<evidence type="ECO:0000313" key="3">
    <source>
        <dbReference type="Proteomes" id="UP000078358"/>
    </source>
</evidence>
<gene>
    <name evidence="2" type="ORF">F480_08185</name>
</gene>
<dbReference type="PANTHER" id="PTHR10632:SF2">
    <property type="entry name" value="SULFIDE:QUINONE OXIDOREDUCTASE, MITOCHONDRIAL"/>
    <property type="match status" value="1"/>
</dbReference>
<organism evidence="2 3">
    <name type="scientific">Bibersteinia trehalosi Y31</name>
    <dbReference type="NCBI Taxonomy" id="1261658"/>
    <lineage>
        <taxon>Bacteria</taxon>
        <taxon>Pseudomonadati</taxon>
        <taxon>Pseudomonadota</taxon>
        <taxon>Gammaproteobacteria</taxon>
        <taxon>Pasteurellales</taxon>
        <taxon>Pasteurellaceae</taxon>
        <taxon>Bibersteinia</taxon>
    </lineage>
</organism>
<dbReference type="SUPFAM" id="SSF51905">
    <property type="entry name" value="FAD/NAD(P)-binding domain"/>
    <property type="match status" value="2"/>
</dbReference>
<proteinExistence type="predicted"/>
<dbReference type="Proteomes" id="UP000078358">
    <property type="component" value="Unassembled WGS sequence"/>
</dbReference>
<reference evidence="2 3" key="1">
    <citation type="submission" date="2014-01" db="EMBL/GenBank/DDBJ databases">
        <authorList>
            <person name="Zuccon D."/>
        </authorList>
    </citation>
    <scope>NUCLEOTIDE SEQUENCE [LARGE SCALE GENOMIC DNA]</scope>
    <source>
        <strain evidence="2 3">Y31</strain>
    </source>
</reference>
<comment type="caution">
    <text evidence="2">The sequence shown here is derived from an EMBL/GenBank/DDBJ whole genome shotgun (WGS) entry which is preliminary data.</text>
</comment>
<protein>
    <submittedName>
        <fullName evidence="2">Twin-arginine translocation pathway signal</fullName>
    </submittedName>
</protein>
<sequence length="454" mass="50098">MNSYVAHRSVNKNRRLLLQSGLCTISAGGLTSVSSLLLPPNALAALPKISIPAKIVIAGAGAAGLSIASHLAARLDEKAEIIIIDSRIQHYYQPGFTLVAAGLKPAEYTISQTANYLPPNVKWVQAHVAEFDPDSNTVTTNKGEKISYDYLFVATGLKLDYAAIAGMDENLIGKNGLGSIYHSPEGAFKTWQMLDQFAQTGGIAIFQRPNTEMKCAGAPLKYTLITRDVLRRRGTLNKSKIIYNSNNKALFSVPIVSEKVRMLFKQRGIDTHYDRQLVAIDPHNRVATFADKAQGRVDYHYDFINVIPPMTAPDAVKNSALSWRQGIWQDEGWVEVDKSTLRHVRYRNVFAIGDIAGVPKGKTAASVKWQVPVAVEHLLADLQGKQSDACYWGYTSCPLITQIGKAMLVEFDYENNLYHSFPGVIAPLEEQWASWLIETIGLKSTYLTMLRGLA</sequence>
<dbReference type="EMBL" id="JACI01000002">
    <property type="protein sequence ID" value="OAQ14341.1"/>
    <property type="molecule type" value="Genomic_DNA"/>
</dbReference>
<dbReference type="InterPro" id="IPR036188">
    <property type="entry name" value="FAD/NAD-bd_sf"/>
</dbReference>
<dbReference type="PATRIC" id="fig|1261658.3.peg.1636"/>
<dbReference type="GO" id="GO:0070221">
    <property type="term" value="P:sulfide oxidation, using sulfide:quinone oxidoreductase"/>
    <property type="evidence" value="ECO:0007669"/>
    <property type="project" value="TreeGrafter"/>
</dbReference>
<dbReference type="InterPro" id="IPR023753">
    <property type="entry name" value="FAD/NAD-binding_dom"/>
</dbReference>
<dbReference type="Gene3D" id="3.50.50.60">
    <property type="entry name" value="FAD/NAD(P)-binding domain"/>
    <property type="match status" value="2"/>
</dbReference>
<dbReference type="RefSeq" id="WP_064318726.1">
    <property type="nucleotide sequence ID" value="NZ_JACI01000002.1"/>
</dbReference>
<evidence type="ECO:0000313" key="2">
    <source>
        <dbReference type="EMBL" id="OAQ14341.1"/>
    </source>
</evidence>